<dbReference type="InterPro" id="IPR000515">
    <property type="entry name" value="MetI-like"/>
</dbReference>
<dbReference type="PANTHER" id="PTHR43163:SF3">
    <property type="entry name" value="PEPTIDE ABC TRANSPORTER PERMEASE PROTEIN"/>
    <property type="match status" value="1"/>
</dbReference>
<feature type="transmembrane region" description="Helical" evidence="7">
    <location>
        <begin position="177"/>
        <end position="197"/>
    </location>
</feature>
<gene>
    <name evidence="9" type="ORF">DFR41_105298</name>
</gene>
<reference evidence="9 10" key="1">
    <citation type="submission" date="2018-07" db="EMBL/GenBank/DDBJ databases">
        <title>Genomic Encyclopedia of Type Strains, Phase IV (KMG-IV): sequencing the most valuable type-strain genomes for metagenomic binning, comparative biology and taxonomic classification.</title>
        <authorList>
            <person name="Goeker M."/>
        </authorList>
    </citation>
    <scope>NUCLEOTIDE SEQUENCE [LARGE SCALE GENOMIC DNA]</scope>
    <source>
        <strain evidence="9 10">DSM 21352</strain>
    </source>
</reference>
<evidence type="ECO:0000313" key="9">
    <source>
        <dbReference type="EMBL" id="RDI24383.1"/>
    </source>
</evidence>
<evidence type="ECO:0000313" key="10">
    <source>
        <dbReference type="Proteomes" id="UP000255265"/>
    </source>
</evidence>
<keyword evidence="2 7" id="KW-0813">Transport</keyword>
<feature type="transmembrane region" description="Helical" evidence="7">
    <location>
        <begin position="239"/>
        <end position="261"/>
    </location>
</feature>
<protein>
    <submittedName>
        <fullName evidence="9">Peptide/nickel transport system permease protein</fullName>
    </submittedName>
</protein>
<evidence type="ECO:0000256" key="4">
    <source>
        <dbReference type="ARBA" id="ARBA00022692"/>
    </source>
</evidence>
<evidence type="ECO:0000259" key="8">
    <source>
        <dbReference type="PROSITE" id="PS50928"/>
    </source>
</evidence>
<keyword evidence="5 7" id="KW-1133">Transmembrane helix</keyword>
<evidence type="ECO:0000256" key="5">
    <source>
        <dbReference type="ARBA" id="ARBA00022989"/>
    </source>
</evidence>
<dbReference type="Proteomes" id="UP000255265">
    <property type="component" value="Unassembled WGS sequence"/>
</dbReference>
<sequence length="314" mass="33377">MRRLVVSRLLSVIPILLAVSLFTFLLTRMTSTDPVTQILGPGASDADRAEYAQKLGLDLPLAQQFLAWLGAALRGDLGVSLYTALPVAPTLLDGVSVTLCLALAGMVLALCMGIPLGIWAAVRHGSWADRLLSTIVSLGLAVPSIWLALLLSLAFAVHLQWFQVVGYTPFSQDPVNWARGLVLPAFALSVHTASVLARQTRSAMIDAMHSSYVHALRARGLPPRLIVVRYAVRNAMSPVLSVMAIQMSVLVGASVAVERIFAVPALGTLLIDSVVRGDFPVLQGAVVVVATIVLLVNLATDVGYGLVNPKVRAH</sequence>
<evidence type="ECO:0000256" key="3">
    <source>
        <dbReference type="ARBA" id="ARBA00022475"/>
    </source>
</evidence>
<organism evidence="9 10">
    <name type="scientific">Pseudacidovorax intermedius</name>
    <dbReference type="NCBI Taxonomy" id="433924"/>
    <lineage>
        <taxon>Bacteria</taxon>
        <taxon>Pseudomonadati</taxon>
        <taxon>Pseudomonadota</taxon>
        <taxon>Betaproteobacteria</taxon>
        <taxon>Burkholderiales</taxon>
        <taxon>Comamonadaceae</taxon>
        <taxon>Pseudacidovorax</taxon>
    </lineage>
</organism>
<accession>A0A370FGG3</accession>
<evidence type="ECO:0000256" key="6">
    <source>
        <dbReference type="ARBA" id="ARBA00023136"/>
    </source>
</evidence>
<dbReference type="OrthoDB" id="9803623at2"/>
<keyword evidence="3" id="KW-1003">Cell membrane</keyword>
<name>A0A370FGG3_9BURK</name>
<keyword evidence="10" id="KW-1185">Reference proteome</keyword>
<dbReference type="AlphaFoldDB" id="A0A370FGG3"/>
<dbReference type="PROSITE" id="PS50928">
    <property type="entry name" value="ABC_TM1"/>
    <property type="match status" value="1"/>
</dbReference>
<keyword evidence="6 7" id="KW-0472">Membrane</keyword>
<feature type="transmembrane region" description="Helical" evidence="7">
    <location>
        <begin position="95"/>
        <end position="119"/>
    </location>
</feature>
<dbReference type="PANTHER" id="PTHR43163">
    <property type="entry name" value="DIPEPTIDE TRANSPORT SYSTEM PERMEASE PROTEIN DPPB-RELATED"/>
    <property type="match status" value="1"/>
</dbReference>
<comment type="similarity">
    <text evidence="7">Belongs to the binding-protein-dependent transport system permease family.</text>
</comment>
<evidence type="ECO:0000256" key="2">
    <source>
        <dbReference type="ARBA" id="ARBA00022448"/>
    </source>
</evidence>
<dbReference type="Pfam" id="PF00528">
    <property type="entry name" value="BPD_transp_1"/>
    <property type="match status" value="1"/>
</dbReference>
<dbReference type="GO" id="GO:0055085">
    <property type="term" value="P:transmembrane transport"/>
    <property type="evidence" value="ECO:0007669"/>
    <property type="project" value="InterPro"/>
</dbReference>
<feature type="domain" description="ABC transmembrane type-1" evidence="8">
    <location>
        <begin position="95"/>
        <end position="300"/>
    </location>
</feature>
<dbReference type="CDD" id="cd06261">
    <property type="entry name" value="TM_PBP2"/>
    <property type="match status" value="1"/>
</dbReference>
<feature type="transmembrane region" description="Helical" evidence="7">
    <location>
        <begin position="131"/>
        <end position="157"/>
    </location>
</feature>
<dbReference type="EMBL" id="QQAV01000005">
    <property type="protein sequence ID" value="RDI24383.1"/>
    <property type="molecule type" value="Genomic_DNA"/>
</dbReference>
<evidence type="ECO:0000256" key="1">
    <source>
        <dbReference type="ARBA" id="ARBA00004651"/>
    </source>
</evidence>
<dbReference type="InterPro" id="IPR035906">
    <property type="entry name" value="MetI-like_sf"/>
</dbReference>
<feature type="transmembrane region" description="Helical" evidence="7">
    <location>
        <begin position="281"/>
        <end position="307"/>
    </location>
</feature>
<keyword evidence="4 7" id="KW-0812">Transmembrane</keyword>
<dbReference type="RefSeq" id="WP_017760861.1">
    <property type="nucleotide sequence ID" value="NZ_QQAV01000005.1"/>
</dbReference>
<dbReference type="Pfam" id="PF19300">
    <property type="entry name" value="BPD_transp_1_N"/>
    <property type="match status" value="1"/>
</dbReference>
<evidence type="ECO:0000256" key="7">
    <source>
        <dbReference type="RuleBase" id="RU363032"/>
    </source>
</evidence>
<comment type="subcellular location">
    <subcellularLocation>
        <location evidence="1 7">Cell membrane</location>
        <topology evidence="1 7">Multi-pass membrane protein</topology>
    </subcellularLocation>
</comment>
<dbReference type="InterPro" id="IPR045621">
    <property type="entry name" value="BPD_transp_1_N"/>
</dbReference>
<dbReference type="SUPFAM" id="SSF161098">
    <property type="entry name" value="MetI-like"/>
    <property type="match status" value="1"/>
</dbReference>
<proteinExistence type="inferred from homology"/>
<comment type="caution">
    <text evidence="9">The sequence shown here is derived from an EMBL/GenBank/DDBJ whole genome shotgun (WGS) entry which is preliminary data.</text>
</comment>
<dbReference type="Gene3D" id="1.10.3720.10">
    <property type="entry name" value="MetI-like"/>
    <property type="match status" value="1"/>
</dbReference>
<dbReference type="GO" id="GO:0005886">
    <property type="term" value="C:plasma membrane"/>
    <property type="evidence" value="ECO:0007669"/>
    <property type="project" value="UniProtKB-SubCell"/>
</dbReference>